<comment type="caution">
    <text evidence="2">The sequence shown here is derived from an EMBL/GenBank/DDBJ whole genome shotgun (WGS) entry which is preliminary data.</text>
</comment>
<gene>
    <name evidence="2" type="ORF">IQ24_01538</name>
</gene>
<keyword evidence="1" id="KW-0732">Signal</keyword>
<dbReference type="AlphaFoldDB" id="A0A562NS54"/>
<evidence type="ECO:0000256" key="1">
    <source>
        <dbReference type="SAM" id="SignalP"/>
    </source>
</evidence>
<sequence>MQVTPLLIATGASILTLSGSLAMAATGADVRQAQLIKALEKNGCRMTEETAEKALPPLGFTKDETRAIVDLMEAAGLANVDESGSLILMTENCR</sequence>
<accession>A0A562NS54</accession>
<dbReference type="EMBL" id="VLKU01000004">
    <property type="protein sequence ID" value="TWI35029.1"/>
    <property type="molecule type" value="Genomic_DNA"/>
</dbReference>
<protein>
    <submittedName>
        <fullName evidence="2">Uncharacterized protein</fullName>
    </submittedName>
</protein>
<proteinExistence type="predicted"/>
<feature type="signal peptide" evidence="1">
    <location>
        <begin position="1"/>
        <end position="24"/>
    </location>
</feature>
<dbReference type="Proteomes" id="UP000316225">
    <property type="component" value="Unassembled WGS sequence"/>
</dbReference>
<dbReference type="OrthoDB" id="7876221at2"/>
<evidence type="ECO:0000313" key="3">
    <source>
        <dbReference type="Proteomes" id="UP000316225"/>
    </source>
</evidence>
<name>A0A562NS54_9RHOB</name>
<organism evidence="2 3">
    <name type="scientific">Paracoccus sulfuroxidans</name>
    <dbReference type="NCBI Taxonomy" id="384678"/>
    <lineage>
        <taxon>Bacteria</taxon>
        <taxon>Pseudomonadati</taxon>
        <taxon>Pseudomonadota</taxon>
        <taxon>Alphaproteobacteria</taxon>
        <taxon>Rhodobacterales</taxon>
        <taxon>Paracoccaceae</taxon>
        <taxon>Paracoccus</taxon>
    </lineage>
</organism>
<feature type="chain" id="PRO_5022104972" evidence="1">
    <location>
        <begin position="25"/>
        <end position="94"/>
    </location>
</feature>
<evidence type="ECO:0000313" key="2">
    <source>
        <dbReference type="EMBL" id="TWI35029.1"/>
    </source>
</evidence>
<keyword evidence="3" id="KW-1185">Reference proteome</keyword>
<dbReference type="RefSeq" id="WP_145397238.1">
    <property type="nucleotide sequence ID" value="NZ_VLKU01000004.1"/>
</dbReference>
<reference evidence="2 3" key="1">
    <citation type="journal article" date="2015" name="Stand. Genomic Sci.">
        <title>Genomic Encyclopedia of Bacterial and Archaeal Type Strains, Phase III: the genomes of soil and plant-associated and newly described type strains.</title>
        <authorList>
            <person name="Whitman W.B."/>
            <person name="Woyke T."/>
            <person name="Klenk H.P."/>
            <person name="Zhou Y."/>
            <person name="Lilburn T.G."/>
            <person name="Beck B.J."/>
            <person name="De Vos P."/>
            <person name="Vandamme P."/>
            <person name="Eisen J.A."/>
            <person name="Garrity G."/>
            <person name="Hugenholtz P."/>
            <person name="Kyrpides N.C."/>
        </authorList>
    </citation>
    <scope>NUCLEOTIDE SEQUENCE [LARGE SCALE GENOMIC DNA]</scope>
    <source>
        <strain evidence="2 3">CGMCC 1.5364</strain>
    </source>
</reference>